<dbReference type="Pfam" id="PF18386">
    <property type="entry name" value="ROQ_II"/>
    <property type="match status" value="1"/>
</dbReference>
<dbReference type="GO" id="GO:0000288">
    <property type="term" value="P:nuclear-transcribed mRNA catabolic process, deadenylation-dependent decay"/>
    <property type="evidence" value="ECO:0007669"/>
    <property type="project" value="TreeGrafter"/>
</dbReference>
<dbReference type="GO" id="GO:0000209">
    <property type="term" value="P:protein polyubiquitination"/>
    <property type="evidence" value="ECO:0007669"/>
    <property type="project" value="TreeGrafter"/>
</dbReference>
<reference evidence="3" key="1">
    <citation type="submission" date="2021-01" db="EMBL/GenBank/DDBJ databases">
        <title>Caligus Genome Assembly.</title>
        <authorList>
            <person name="Gallardo-Escarate C."/>
        </authorList>
    </citation>
    <scope>NUCLEOTIDE SEQUENCE [LARGE SCALE GENOMIC DNA]</scope>
</reference>
<dbReference type="PANTHER" id="PTHR13139:SF54">
    <property type="entry name" value="RING-TYPE E3 UBIQUITIN TRANSFERASE"/>
    <property type="match status" value="1"/>
</dbReference>
<dbReference type="GO" id="GO:0006511">
    <property type="term" value="P:ubiquitin-dependent protein catabolic process"/>
    <property type="evidence" value="ECO:0007669"/>
    <property type="project" value="TreeGrafter"/>
</dbReference>
<gene>
    <name evidence="2" type="ORF">FKW44_000323</name>
</gene>
<dbReference type="GO" id="GO:0003725">
    <property type="term" value="F:double-stranded RNA binding"/>
    <property type="evidence" value="ECO:0007669"/>
    <property type="project" value="TreeGrafter"/>
</dbReference>
<sequence>MQLKEEFRTYDALRREHDMQIVQIATEAGLRIAPDQWSSLLYGDTHHKSQMQIILSVSAGTSHCVTKTGDPGKLTELRPSLDFLAGIDPAQ</sequence>
<dbReference type="InterPro" id="IPR041523">
    <property type="entry name" value="ROQ_II"/>
</dbReference>
<dbReference type="PANTHER" id="PTHR13139">
    <property type="entry name" value="RING FINGER AND CCCH-TYPE ZINC FINGER DOMAIN-CONTAINING PROTEIN"/>
    <property type="match status" value="1"/>
</dbReference>
<dbReference type="InterPro" id="IPR052249">
    <property type="entry name" value="Roquin_domain"/>
</dbReference>
<evidence type="ECO:0000313" key="3">
    <source>
        <dbReference type="Proteomes" id="UP000595437"/>
    </source>
</evidence>
<evidence type="ECO:0000313" key="2">
    <source>
        <dbReference type="EMBL" id="QQP55862.1"/>
    </source>
</evidence>
<evidence type="ECO:0000259" key="1">
    <source>
        <dbReference type="Pfam" id="PF18386"/>
    </source>
</evidence>
<organism evidence="2 3">
    <name type="scientific">Caligus rogercresseyi</name>
    <name type="common">Sea louse</name>
    <dbReference type="NCBI Taxonomy" id="217165"/>
    <lineage>
        <taxon>Eukaryota</taxon>
        <taxon>Metazoa</taxon>
        <taxon>Ecdysozoa</taxon>
        <taxon>Arthropoda</taxon>
        <taxon>Crustacea</taxon>
        <taxon>Multicrustacea</taxon>
        <taxon>Hexanauplia</taxon>
        <taxon>Copepoda</taxon>
        <taxon>Siphonostomatoida</taxon>
        <taxon>Caligidae</taxon>
        <taxon>Caligus</taxon>
    </lineage>
</organism>
<dbReference type="GO" id="GO:0035613">
    <property type="term" value="F:RNA stem-loop binding"/>
    <property type="evidence" value="ECO:0007669"/>
    <property type="project" value="TreeGrafter"/>
</dbReference>
<dbReference type="EMBL" id="CP045890">
    <property type="protein sequence ID" value="QQP55862.1"/>
    <property type="molecule type" value="Genomic_DNA"/>
</dbReference>
<keyword evidence="3" id="KW-1185">Reference proteome</keyword>
<name>A0A7T8KH53_CALRO</name>
<dbReference type="AlphaFoldDB" id="A0A7T8KH53"/>
<feature type="non-terminal residue" evidence="2">
    <location>
        <position position="91"/>
    </location>
</feature>
<dbReference type="Gene3D" id="1.20.120.1790">
    <property type="match status" value="1"/>
</dbReference>
<dbReference type="GO" id="GO:0003729">
    <property type="term" value="F:mRNA binding"/>
    <property type="evidence" value="ECO:0007669"/>
    <property type="project" value="TreeGrafter"/>
</dbReference>
<proteinExistence type="predicted"/>
<dbReference type="Proteomes" id="UP000595437">
    <property type="component" value="Chromosome 1"/>
</dbReference>
<feature type="domain" description="Roquin II" evidence="1">
    <location>
        <begin position="5"/>
        <end position="54"/>
    </location>
</feature>
<dbReference type="GO" id="GO:0061630">
    <property type="term" value="F:ubiquitin protein ligase activity"/>
    <property type="evidence" value="ECO:0007669"/>
    <property type="project" value="TreeGrafter"/>
</dbReference>
<dbReference type="GO" id="GO:0010494">
    <property type="term" value="C:cytoplasmic stress granule"/>
    <property type="evidence" value="ECO:0007669"/>
    <property type="project" value="TreeGrafter"/>
</dbReference>
<protein>
    <recommendedName>
        <fullName evidence="1">Roquin II domain-containing protein</fullName>
    </recommendedName>
</protein>
<dbReference type="OrthoDB" id="10067217at2759"/>
<accession>A0A7T8KH53</accession>